<organism evidence="1 2">
    <name type="scientific">Trichomonascus ciferrii</name>
    <dbReference type="NCBI Taxonomy" id="44093"/>
    <lineage>
        <taxon>Eukaryota</taxon>
        <taxon>Fungi</taxon>
        <taxon>Dikarya</taxon>
        <taxon>Ascomycota</taxon>
        <taxon>Saccharomycotina</taxon>
        <taxon>Dipodascomycetes</taxon>
        <taxon>Dipodascales</taxon>
        <taxon>Trichomonascaceae</taxon>
        <taxon>Trichomonascus</taxon>
        <taxon>Trichomonascus ciferrii complex</taxon>
    </lineage>
</organism>
<dbReference type="AlphaFoldDB" id="A0A642UHQ2"/>
<comment type="caution">
    <text evidence="1">The sequence shown here is derived from an EMBL/GenBank/DDBJ whole genome shotgun (WGS) entry which is preliminary data.</text>
</comment>
<keyword evidence="2" id="KW-1185">Reference proteome</keyword>
<evidence type="ECO:0000313" key="2">
    <source>
        <dbReference type="Proteomes" id="UP000761534"/>
    </source>
</evidence>
<sequence>MEDQRDTTVKVKPLPTFLVVSNSPLQVRTTIHRLRHTPCFWKLLRKLLNPYPWYFELPPYADVAALQAGGADIIEERHTGLAECQCIPIYKARDTPLRCLYRMMEEICADRVRLLGYDCVYYFFHTGKRWRLANCPDPKDPDPIRYAILACLVEELVKAFNWRLELGLRHDRSHDYSEDKATNFERERVPDWAASVPPIEHFLQLTYSQEGVKFSPYFTKRNLGVCTGYLYNI</sequence>
<dbReference type="EMBL" id="SWFS01000527">
    <property type="protein sequence ID" value="KAA8899201.1"/>
    <property type="molecule type" value="Genomic_DNA"/>
</dbReference>
<accession>A0A642UHQ2</accession>
<protein>
    <submittedName>
        <fullName evidence="1">Uncharacterized protein</fullName>
    </submittedName>
</protein>
<dbReference type="OrthoDB" id="5422293at2759"/>
<name>A0A642UHQ2_9ASCO</name>
<evidence type="ECO:0000313" key="1">
    <source>
        <dbReference type="EMBL" id="KAA8899201.1"/>
    </source>
</evidence>
<gene>
    <name evidence="1" type="ORF">TRICI_006370</name>
</gene>
<reference evidence="1" key="1">
    <citation type="journal article" date="2019" name="G3 (Bethesda)">
        <title>Genome Assemblies of Two Rare Opportunistic Yeast Pathogens: Diutina rugosa (syn. Candida rugosa) and Trichomonascus ciferrii (syn. Candida ciferrii).</title>
        <authorList>
            <person name="Mixao V."/>
            <person name="Saus E."/>
            <person name="Hansen A.P."/>
            <person name="Lass-Florl C."/>
            <person name="Gabaldon T."/>
        </authorList>
    </citation>
    <scope>NUCLEOTIDE SEQUENCE</scope>
    <source>
        <strain evidence="1">CBS 4856</strain>
    </source>
</reference>
<dbReference type="VEuPathDB" id="FungiDB:TRICI_006370"/>
<dbReference type="Proteomes" id="UP000761534">
    <property type="component" value="Unassembled WGS sequence"/>
</dbReference>
<proteinExistence type="predicted"/>